<comment type="caution">
    <text evidence="2">The sequence shown here is derived from an EMBL/GenBank/DDBJ whole genome shotgun (WGS) entry which is preliminary data.</text>
</comment>
<accession>A0AAQ4ETL7</accession>
<dbReference type="InterPro" id="IPR039859">
    <property type="entry name" value="PFA4/ZDH16/20/ERF2-like"/>
</dbReference>
<organism evidence="2 3">
    <name type="scientific">Amblyomma americanum</name>
    <name type="common">Lone star tick</name>
    <dbReference type="NCBI Taxonomy" id="6943"/>
    <lineage>
        <taxon>Eukaryota</taxon>
        <taxon>Metazoa</taxon>
        <taxon>Ecdysozoa</taxon>
        <taxon>Arthropoda</taxon>
        <taxon>Chelicerata</taxon>
        <taxon>Arachnida</taxon>
        <taxon>Acari</taxon>
        <taxon>Parasitiformes</taxon>
        <taxon>Ixodida</taxon>
        <taxon>Ixodoidea</taxon>
        <taxon>Ixodidae</taxon>
        <taxon>Amblyomminae</taxon>
        <taxon>Amblyomma</taxon>
    </lineage>
</organism>
<reference evidence="2 3" key="1">
    <citation type="journal article" date="2023" name="Arcadia Sci">
        <title>De novo assembly of a long-read Amblyomma americanum tick genome.</title>
        <authorList>
            <person name="Chou S."/>
            <person name="Poskanzer K.E."/>
            <person name="Rollins M."/>
            <person name="Thuy-Boun P.S."/>
        </authorList>
    </citation>
    <scope>NUCLEOTIDE SEQUENCE [LARGE SCALE GENOMIC DNA]</scope>
    <source>
        <strain evidence="2">F_SG_1</strain>
        <tissue evidence="2">Salivary glands</tissue>
    </source>
</reference>
<keyword evidence="1" id="KW-0812">Transmembrane</keyword>
<protein>
    <submittedName>
        <fullName evidence="2">Uncharacterized protein</fullName>
    </submittedName>
</protein>
<dbReference type="EMBL" id="JARKHS020011151">
    <property type="protein sequence ID" value="KAK8778057.1"/>
    <property type="molecule type" value="Genomic_DNA"/>
</dbReference>
<feature type="transmembrane region" description="Helical" evidence="1">
    <location>
        <begin position="16"/>
        <end position="36"/>
    </location>
</feature>
<sequence length="148" mass="16692">MIGPIFEVVLRTVKCVFGWAPVVFAGALFTEAYYAYVFVFCGAFVKEVALRVALAVVFHLLLLFCVWSFAQTTLTPPTPVPRYFEITGDERRRLADAARNPARRDTLLEAMATKRGVLTRYTDGSVNYCDACQRIKPDRCHHCSSCEK</sequence>
<dbReference type="Proteomes" id="UP001321473">
    <property type="component" value="Unassembled WGS sequence"/>
</dbReference>
<evidence type="ECO:0000313" key="3">
    <source>
        <dbReference type="Proteomes" id="UP001321473"/>
    </source>
</evidence>
<dbReference type="PROSITE" id="PS50216">
    <property type="entry name" value="DHHC"/>
    <property type="match status" value="1"/>
</dbReference>
<keyword evidence="1" id="KW-1133">Transmembrane helix</keyword>
<keyword evidence="3" id="KW-1185">Reference proteome</keyword>
<name>A0AAQ4ETL7_AMBAM</name>
<dbReference type="PANTHER" id="PTHR12246">
    <property type="entry name" value="PALMITOYLTRANSFERASE ZDHHC16"/>
    <property type="match status" value="1"/>
</dbReference>
<dbReference type="AlphaFoldDB" id="A0AAQ4ETL7"/>
<keyword evidence="1" id="KW-0472">Membrane</keyword>
<dbReference type="GO" id="GO:0016409">
    <property type="term" value="F:palmitoyltransferase activity"/>
    <property type="evidence" value="ECO:0007669"/>
    <property type="project" value="InterPro"/>
</dbReference>
<gene>
    <name evidence="2" type="ORF">V5799_020601</name>
</gene>
<proteinExistence type="predicted"/>
<evidence type="ECO:0000256" key="1">
    <source>
        <dbReference type="SAM" id="Phobius"/>
    </source>
</evidence>
<evidence type="ECO:0000313" key="2">
    <source>
        <dbReference type="EMBL" id="KAK8778057.1"/>
    </source>
</evidence>
<feature type="transmembrane region" description="Helical" evidence="1">
    <location>
        <begin position="48"/>
        <end position="70"/>
    </location>
</feature>